<dbReference type="RefSeq" id="WP_179642529.1">
    <property type="nucleotide sequence ID" value="NZ_BAAAYY010000022.1"/>
</dbReference>
<organism evidence="3 4">
    <name type="scientific">Spinactinospora alkalitolerans</name>
    <dbReference type="NCBI Taxonomy" id="687207"/>
    <lineage>
        <taxon>Bacteria</taxon>
        <taxon>Bacillati</taxon>
        <taxon>Actinomycetota</taxon>
        <taxon>Actinomycetes</taxon>
        <taxon>Streptosporangiales</taxon>
        <taxon>Nocardiopsidaceae</taxon>
        <taxon>Spinactinospora</taxon>
    </lineage>
</organism>
<dbReference type="EMBL" id="JACCCC010000001">
    <property type="protein sequence ID" value="NYE46423.1"/>
    <property type="molecule type" value="Genomic_DNA"/>
</dbReference>
<reference evidence="3 4" key="1">
    <citation type="submission" date="2020-07" db="EMBL/GenBank/DDBJ databases">
        <title>Sequencing the genomes of 1000 actinobacteria strains.</title>
        <authorList>
            <person name="Klenk H.-P."/>
        </authorList>
    </citation>
    <scope>NUCLEOTIDE SEQUENCE [LARGE SCALE GENOMIC DNA]</scope>
    <source>
        <strain evidence="3 4">CXB654</strain>
    </source>
</reference>
<evidence type="ECO:0000256" key="2">
    <source>
        <dbReference type="SAM" id="Phobius"/>
    </source>
</evidence>
<keyword evidence="2" id="KW-0472">Membrane</keyword>
<evidence type="ECO:0000313" key="4">
    <source>
        <dbReference type="Proteomes" id="UP000589036"/>
    </source>
</evidence>
<evidence type="ECO:0000313" key="3">
    <source>
        <dbReference type="EMBL" id="NYE46423.1"/>
    </source>
</evidence>
<dbReference type="Proteomes" id="UP000589036">
    <property type="component" value="Unassembled WGS sequence"/>
</dbReference>
<feature type="transmembrane region" description="Helical" evidence="2">
    <location>
        <begin position="111"/>
        <end position="130"/>
    </location>
</feature>
<keyword evidence="4" id="KW-1185">Reference proteome</keyword>
<protein>
    <submittedName>
        <fullName evidence="3">Uncharacterized protein</fullName>
    </submittedName>
</protein>
<feature type="transmembrane region" description="Helical" evidence="2">
    <location>
        <begin position="79"/>
        <end position="99"/>
    </location>
</feature>
<dbReference type="AlphaFoldDB" id="A0A852TUH0"/>
<feature type="region of interest" description="Disordered" evidence="1">
    <location>
        <begin position="1"/>
        <end position="22"/>
    </location>
</feature>
<proteinExistence type="predicted"/>
<keyword evidence="2" id="KW-1133">Transmembrane helix</keyword>
<keyword evidence="2" id="KW-0812">Transmembrane</keyword>
<name>A0A852TUH0_9ACTN</name>
<sequence>MSAATPPSGGTPPHGGTTQPAGEDSVAKLIEIADKPTFGRRLISWGSRPPGRLYLPACVLIGLALLYEDSMPGGHLPTFVIGMGGGALLAGMGALRLGTALTVARPMIRHYWLRWITAPLIALAAIALSVSDAPLQARVDASAQELLHVRDTLNRSTTIPLNGEWVGLYPLKAASVDDGVTRFTVQGAGLLNESGLAYSSEPLPTDVFVPGHGGVVYEHISGNWYSWTEY</sequence>
<evidence type="ECO:0000256" key="1">
    <source>
        <dbReference type="SAM" id="MobiDB-lite"/>
    </source>
</evidence>
<comment type="caution">
    <text evidence="3">The sequence shown here is derived from an EMBL/GenBank/DDBJ whole genome shotgun (WGS) entry which is preliminary data.</text>
</comment>
<accession>A0A852TUH0</accession>
<gene>
    <name evidence="3" type="ORF">HDA32_001543</name>
</gene>